<dbReference type="InParanoid" id="E3M3M0"/>
<dbReference type="OMA" id="YPCALHC"/>
<gene>
    <name evidence="2" type="ORF">CRE_08315</name>
</gene>
<dbReference type="eggNOG" id="ENOG502RT5V">
    <property type="taxonomic scope" value="Eukaryota"/>
</dbReference>
<dbReference type="Proteomes" id="UP000008281">
    <property type="component" value="Unassembled WGS sequence"/>
</dbReference>
<dbReference type="STRING" id="31234.E3M3M0"/>
<name>E3M3M0_CAERE</name>
<proteinExistence type="predicted"/>
<feature type="region of interest" description="Disordered" evidence="1">
    <location>
        <begin position="309"/>
        <end position="356"/>
    </location>
</feature>
<accession>E3M3M0</accession>
<feature type="region of interest" description="Disordered" evidence="1">
    <location>
        <begin position="385"/>
        <end position="490"/>
    </location>
</feature>
<evidence type="ECO:0008006" key="4">
    <source>
        <dbReference type="Google" id="ProtNLM"/>
    </source>
</evidence>
<reference evidence="2" key="1">
    <citation type="submission" date="2007-07" db="EMBL/GenBank/DDBJ databases">
        <title>PCAP assembly of the Caenorhabditis remanei genome.</title>
        <authorList>
            <consortium name="The Caenorhabditis remanei Sequencing Consortium"/>
            <person name="Wilson R.K."/>
        </authorList>
    </citation>
    <scope>NUCLEOTIDE SEQUENCE [LARGE SCALE GENOMIC DNA]</scope>
    <source>
        <strain evidence="2">PB4641</strain>
    </source>
</reference>
<evidence type="ECO:0000313" key="3">
    <source>
        <dbReference type="Proteomes" id="UP000008281"/>
    </source>
</evidence>
<evidence type="ECO:0000256" key="1">
    <source>
        <dbReference type="SAM" id="MobiDB-lite"/>
    </source>
</evidence>
<dbReference type="OrthoDB" id="5820883at2759"/>
<evidence type="ECO:0000313" key="2">
    <source>
        <dbReference type="EMBL" id="EFO90706.1"/>
    </source>
</evidence>
<sequence>MVSREQWEDAYHLAERMYMEERSYKQSELNVLEKIICSRYDTIFKYDPYTDEYSFILQELKFEVPVDPHCRKIAEADLENLKINTLKVPFEVPSYVTVTPIYVAPPSTMLIFNHSQPVAEGLEEALQKASPGLTVNPSETEVTPGGEFIFKHKNGKCYRCIVISEVSDERVGESDRRYEVAFLDYCQIVPVKLKTLYMPIDLTLEKYPCALHCVRPLGIASFRSVYLPEYNNDIRTFYNDRTRRRAGVPALIYGKNEDERKLVMDFPSLRGSTFTNSEEIKCILGHQGEARKDPVHLTYHQLMNKEIPELEYPEIEEPEEQEEEIVKEPVVENNNREDDEDDPVDLDDSDADIPSSTMQVTLKTVLDDECPYGKACIEKFMQQARELPPSRKQSESSPLELPPPSLAKKSAPVPQQRNLQEEIPFDARSNASMSSLQSTTINQTASSNPTPQPTVDEQEIEEITPKKVMSKNDSVSSDGWDTPKKSDVKVTSPVKVWRDEFGTTQKPLMFQKSSAAAPIIRSEEDNLVRTLKSSSPSPPVQRPLTPTPQIVIPANVEPKKSNPFPVPLMNLQTHTPEKYKLSAGFPAKQNEKKFGEMFGNNAEPPSFPAVATIEKTHSSLFGQPPVLTDNKDRNSSFIQWKENRVESSARQSQHSSGSSFACNTTKHSVKQNEQTDDDNDWGSRTFVAAPDQDANISKASTNQLISKAQDNFQDSENEDGWEVLENTKNQPKDLTITDKIFANVIPIDKAAAMTLSHVVDDENFSRRSVCSGDFGDNEPDLERGADSETIVIVDEFAEVSDSLKQLAVAFITAIRDAAIQKNRPIFSYEMIGMESISQKMTNELDKRFWKIKVNEAKNFDGAFD</sequence>
<dbReference type="HOGENOM" id="CLU_358340_0_0_1"/>
<feature type="compositionally biased region" description="Acidic residues" evidence="1">
    <location>
        <begin position="309"/>
        <end position="323"/>
    </location>
</feature>
<dbReference type="FunCoup" id="E3M3M0">
    <property type="interactions" value="1525"/>
</dbReference>
<protein>
    <recommendedName>
        <fullName evidence="4">Tudor domain-containing protein</fullName>
    </recommendedName>
</protein>
<feature type="compositionally biased region" description="Basic and acidic residues" evidence="1">
    <location>
        <begin position="324"/>
        <end position="336"/>
    </location>
</feature>
<feature type="compositionally biased region" description="Low complexity" evidence="1">
    <location>
        <begin position="648"/>
        <end position="659"/>
    </location>
</feature>
<keyword evidence="3" id="KW-1185">Reference proteome</keyword>
<organism evidence="3">
    <name type="scientific">Caenorhabditis remanei</name>
    <name type="common">Caenorhabditis vulgaris</name>
    <dbReference type="NCBI Taxonomy" id="31234"/>
    <lineage>
        <taxon>Eukaryota</taxon>
        <taxon>Metazoa</taxon>
        <taxon>Ecdysozoa</taxon>
        <taxon>Nematoda</taxon>
        <taxon>Chromadorea</taxon>
        <taxon>Rhabditida</taxon>
        <taxon>Rhabditina</taxon>
        <taxon>Rhabditomorpha</taxon>
        <taxon>Rhabditoidea</taxon>
        <taxon>Rhabditidae</taxon>
        <taxon>Peloderinae</taxon>
        <taxon>Caenorhabditis</taxon>
    </lineage>
</organism>
<feature type="region of interest" description="Disordered" evidence="1">
    <location>
        <begin position="643"/>
        <end position="683"/>
    </location>
</feature>
<feature type="compositionally biased region" description="Acidic residues" evidence="1">
    <location>
        <begin position="337"/>
        <end position="351"/>
    </location>
</feature>
<feature type="region of interest" description="Disordered" evidence="1">
    <location>
        <begin position="529"/>
        <end position="549"/>
    </location>
</feature>
<dbReference type="EMBL" id="DS268423">
    <property type="protein sequence ID" value="EFO90706.1"/>
    <property type="molecule type" value="Genomic_DNA"/>
</dbReference>
<dbReference type="AlphaFoldDB" id="E3M3M0"/>
<feature type="compositionally biased region" description="Polar residues" evidence="1">
    <location>
        <begin position="429"/>
        <end position="455"/>
    </location>
</feature>